<dbReference type="Gene3D" id="3.40.50.200">
    <property type="entry name" value="Peptidase S8/S53 domain"/>
    <property type="match status" value="1"/>
</dbReference>
<dbReference type="PANTHER" id="PTHR43806:SF65">
    <property type="entry name" value="SERINE PROTEASE APRX"/>
    <property type="match status" value="1"/>
</dbReference>
<feature type="active site" description="Charge relay system" evidence="8 9">
    <location>
        <position position="474"/>
    </location>
</feature>
<keyword evidence="5" id="KW-0732">Signal</keyword>
<keyword evidence="14" id="KW-1185">Reference proteome</keyword>
<evidence type="ECO:0000256" key="8">
    <source>
        <dbReference type="PIRSR" id="PIRSR615500-1"/>
    </source>
</evidence>
<keyword evidence="2" id="KW-0134">Cell wall</keyword>
<evidence type="ECO:0000256" key="5">
    <source>
        <dbReference type="ARBA" id="ARBA00022729"/>
    </source>
</evidence>
<dbReference type="PANTHER" id="PTHR43806">
    <property type="entry name" value="PEPTIDASE S8"/>
    <property type="match status" value="1"/>
</dbReference>
<evidence type="ECO:0000256" key="3">
    <source>
        <dbReference type="ARBA" id="ARBA00022525"/>
    </source>
</evidence>
<reference evidence="13 14" key="1">
    <citation type="submission" date="2018-12" db="EMBL/GenBank/DDBJ databases">
        <title>Bacillus chawlae sp. nov., Bacillus glennii sp. nov., and Bacillus saganii sp. nov. Isolated from the Vehicle Assembly Building at Kennedy Space Center where the Viking Spacecraft were Assembled.</title>
        <authorList>
            <person name="Seuylemezian A."/>
            <person name="Vaishampayan P."/>
        </authorList>
    </citation>
    <scope>NUCLEOTIDE SEQUENCE [LARGE SCALE GENOMIC DNA]</scope>
    <source>
        <strain evidence="13 14">L5</strain>
    </source>
</reference>
<dbReference type="InterPro" id="IPR036852">
    <property type="entry name" value="Peptidase_S8/S53_dom_sf"/>
</dbReference>
<dbReference type="CDD" id="cd02133">
    <property type="entry name" value="PA_C5a_like"/>
    <property type="match status" value="1"/>
</dbReference>
<dbReference type="RefSeq" id="WP_126863528.1">
    <property type="nucleotide sequence ID" value="NZ_JAUSTX010000004.1"/>
</dbReference>
<dbReference type="CDD" id="cd07474">
    <property type="entry name" value="Peptidases_S8_subtilisin_Vpr-like"/>
    <property type="match status" value="1"/>
</dbReference>
<dbReference type="InterPro" id="IPR023828">
    <property type="entry name" value="Peptidase_S8_Ser-AS"/>
</dbReference>
<dbReference type="GO" id="GO:0006508">
    <property type="term" value="P:proteolysis"/>
    <property type="evidence" value="ECO:0007669"/>
    <property type="project" value="UniProtKB-KW"/>
</dbReference>
<dbReference type="SUPFAM" id="SSF52025">
    <property type="entry name" value="PA domain"/>
    <property type="match status" value="1"/>
</dbReference>
<keyword evidence="4 9" id="KW-0645">Protease</keyword>
<keyword evidence="6 9" id="KW-0378">Hydrolase</keyword>
<gene>
    <name evidence="13" type="ORF">ELQ35_03930</name>
</gene>
<evidence type="ECO:0000256" key="4">
    <source>
        <dbReference type="ARBA" id="ARBA00022670"/>
    </source>
</evidence>
<dbReference type="SUPFAM" id="SSF52743">
    <property type="entry name" value="Subtilisin-like"/>
    <property type="match status" value="1"/>
</dbReference>
<organism evidence="13 14">
    <name type="scientific">Peribacillus cavernae</name>
    <dbReference type="NCBI Taxonomy" id="1674310"/>
    <lineage>
        <taxon>Bacteria</taxon>
        <taxon>Bacillati</taxon>
        <taxon>Bacillota</taxon>
        <taxon>Bacilli</taxon>
        <taxon>Bacillales</taxon>
        <taxon>Bacillaceae</taxon>
        <taxon>Peribacillus</taxon>
    </lineage>
</organism>
<dbReference type="InterPro" id="IPR000209">
    <property type="entry name" value="Peptidase_S8/S53_dom"/>
</dbReference>
<dbReference type="InterPro" id="IPR023827">
    <property type="entry name" value="Peptidase_S8_Asp-AS"/>
</dbReference>
<evidence type="ECO:0000313" key="14">
    <source>
        <dbReference type="Proteomes" id="UP000267430"/>
    </source>
</evidence>
<feature type="domain" description="Peptidase S8/S53" evidence="11">
    <location>
        <begin position="133"/>
        <end position="526"/>
    </location>
</feature>
<evidence type="ECO:0000259" key="11">
    <source>
        <dbReference type="Pfam" id="PF00082"/>
    </source>
</evidence>
<evidence type="ECO:0000259" key="12">
    <source>
        <dbReference type="Pfam" id="PF02225"/>
    </source>
</evidence>
<proteinExistence type="inferred from homology"/>
<comment type="caution">
    <text evidence="13">The sequence shown here is derived from an EMBL/GenBank/DDBJ whole genome shotgun (WGS) entry which is preliminary data.</text>
</comment>
<dbReference type="Proteomes" id="UP000267430">
    <property type="component" value="Unassembled WGS sequence"/>
</dbReference>
<evidence type="ECO:0000256" key="2">
    <source>
        <dbReference type="ARBA" id="ARBA00022512"/>
    </source>
</evidence>
<dbReference type="InterPro" id="IPR022398">
    <property type="entry name" value="Peptidase_S8_His-AS"/>
</dbReference>
<dbReference type="PROSITE" id="PS00138">
    <property type="entry name" value="SUBTILASE_SER"/>
    <property type="match status" value="1"/>
</dbReference>
<dbReference type="InterPro" id="IPR034213">
    <property type="entry name" value="S8_Vpr-like"/>
</dbReference>
<dbReference type="AlphaFoldDB" id="A0A3S0U0F8"/>
<feature type="domain" description="PA" evidence="12">
    <location>
        <begin position="347"/>
        <end position="410"/>
    </location>
</feature>
<evidence type="ECO:0000256" key="9">
    <source>
        <dbReference type="PROSITE-ProRule" id="PRU01240"/>
    </source>
</evidence>
<comment type="similarity">
    <text evidence="1 9 10">Belongs to the peptidase S8 family.</text>
</comment>
<dbReference type="InterPro" id="IPR015500">
    <property type="entry name" value="Peptidase_S8_subtilisin-rel"/>
</dbReference>
<dbReference type="Pfam" id="PF02225">
    <property type="entry name" value="PA"/>
    <property type="match status" value="1"/>
</dbReference>
<dbReference type="EMBL" id="RYZZ01000005">
    <property type="protein sequence ID" value="RUQ31505.1"/>
    <property type="molecule type" value="Genomic_DNA"/>
</dbReference>
<evidence type="ECO:0000256" key="7">
    <source>
        <dbReference type="ARBA" id="ARBA00022825"/>
    </source>
</evidence>
<dbReference type="OrthoDB" id="9798386at2"/>
<evidence type="ECO:0000313" key="13">
    <source>
        <dbReference type="EMBL" id="RUQ31505.1"/>
    </source>
</evidence>
<dbReference type="PROSITE" id="PS00136">
    <property type="entry name" value="SUBTILASE_ASP"/>
    <property type="match status" value="1"/>
</dbReference>
<feature type="active site" description="Charge relay system" evidence="8 9">
    <location>
        <position position="182"/>
    </location>
</feature>
<name>A0A3S0U0F8_9BACI</name>
<dbReference type="InterPro" id="IPR003137">
    <property type="entry name" value="PA_domain"/>
</dbReference>
<keyword evidence="7 9" id="KW-0720">Serine protease</keyword>
<dbReference type="PROSITE" id="PS51892">
    <property type="entry name" value="SUBTILASE"/>
    <property type="match status" value="1"/>
</dbReference>
<keyword evidence="3" id="KW-0964">Secreted</keyword>
<dbReference type="InterPro" id="IPR046450">
    <property type="entry name" value="PA_dom_sf"/>
</dbReference>
<evidence type="ECO:0000256" key="6">
    <source>
        <dbReference type="ARBA" id="ARBA00022801"/>
    </source>
</evidence>
<evidence type="ECO:0000256" key="1">
    <source>
        <dbReference type="ARBA" id="ARBA00011073"/>
    </source>
</evidence>
<dbReference type="InterPro" id="IPR050131">
    <property type="entry name" value="Peptidase_S8_subtilisin-like"/>
</dbReference>
<dbReference type="Pfam" id="PF00082">
    <property type="entry name" value="Peptidase_S8"/>
    <property type="match status" value="1"/>
</dbReference>
<accession>A0A3S0U0F8</accession>
<evidence type="ECO:0000256" key="10">
    <source>
        <dbReference type="RuleBase" id="RU003355"/>
    </source>
</evidence>
<dbReference type="PRINTS" id="PR00723">
    <property type="entry name" value="SUBTILISIN"/>
</dbReference>
<feature type="active site" description="Charge relay system" evidence="8 9">
    <location>
        <position position="142"/>
    </location>
</feature>
<dbReference type="PROSITE" id="PS00137">
    <property type="entry name" value="SUBTILASE_HIS"/>
    <property type="match status" value="1"/>
</dbReference>
<dbReference type="GO" id="GO:0004252">
    <property type="term" value="F:serine-type endopeptidase activity"/>
    <property type="evidence" value="ECO:0007669"/>
    <property type="project" value="UniProtKB-UniRule"/>
</dbReference>
<sequence length="740" mass="81005">MRGKISFFLLLLLLIAPMSATFSAVRIPPLPKITPSETTTAIVTLKGPADPISIKQLVKKYPSLKVRHIYQYALSGFSVMGKSREIAMLKKESAIGYVSKVAFYHAEIDESVPFIGGDKIRHLFDKKHQRITGKGIKVGVIDTGIDYEHPDLRRSYRYGRDLVDGDTDPMETKGRGGLSTVHGTHVAGIIAANGQMKGVAPEAEIIAYRALGPGGVGNTEHVLAAIDTAIKDKVDVLNLSLGNNINGPDLPISQALNKAVKSGIVAVTSTGNSGPDVWTVGSPGTAEKAISVGASTPPLEIPFLLTGLGGHRQEVRLFPLQGSKKWDLSFSENMTYGGIGNRDELRRAKNKVVLLKRGKLTFAEKVRNAEKAGAKAVIIYNNTKGGFTGSLEEKTKIPAVSIHQKAGEALKEQITMKKIHNVRFIHRKEEDQLADFSSRGPVTVTWRIKPDLLAPGVAIESTVPSGYLSLQGTSMAAPHVAGACALILQAHPDWKPEQVKAALMSTSKPLQKNSRELYRTFEQGAGRLQIEQAIKADSLLIPSSLSFGMYEKKEGIDEHQDKVTVENGGKVPKHYSFEIPRSEQGITWNLPSSFTLKPGEKKHLSIGLQANPKVMKKGIYDGYLTLMEGTNRISMPFLYVKEEPDYPRVMGFDFGEGDKEGFYRYEMYLPRGADEYGIALYDIDSLQFAGFMDWGRNKTGGMVEKEIPRDGLPSKGIYKAVIFAKKAGKEDRIETSILLE</sequence>
<protein>
    <submittedName>
        <fullName evidence="13">Peptidase S8</fullName>
    </submittedName>
</protein>
<dbReference type="Gene3D" id="3.50.30.30">
    <property type="match status" value="1"/>
</dbReference>